<dbReference type="STRING" id="1715693.PH7735_03936"/>
<dbReference type="AlphaFoldDB" id="A0A0P1IIB0"/>
<dbReference type="Proteomes" id="UP000051870">
    <property type="component" value="Unassembled WGS sequence"/>
</dbReference>
<organism evidence="1 2">
    <name type="scientific">Shimia thalassica</name>
    <dbReference type="NCBI Taxonomy" id="1715693"/>
    <lineage>
        <taxon>Bacteria</taxon>
        <taxon>Pseudomonadati</taxon>
        <taxon>Pseudomonadota</taxon>
        <taxon>Alphaproteobacteria</taxon>
        <taxon>Rhodobacterales</taxon>
        <taxon>Roseobacteraceae</taxon>
    </lineage>
</organism>
<reference evidence="2" key="1">
    <citation type="submission" date="2015-09" db="EMBL/GenBank/DDBJ databases">
        <authorList>
            <person name="Rodrigo-Torres Lidia"/>
            <person name="Arahal R.David."/>
        </authorList>
    </citation>
    <scope>NUCLEOTIDE SEQUENCE [LARGE SCALE GENOMIC DNA]</scope>
    <source>
        <strain evidence="2">CECT 7735</strain>
    </source>
</reference>
<sequence length="221" mass="23016">MAPPVVFCPFVHLSVAMTTITLIHTSGAHVPTFKALAERIAPQADLMQLVREDWLRSAQKHGLRTGLRDEIATAIKAAEGTVICTCTTIGEAATQAGAIRIDAPMMAEAAAIGGPILLVYALDSTAQPSLQALEAALAAANTPAEVAPLNLSEFWPLFEAGQFEAFAACMAGGVRDALEQRDFACVILAQASMAQAAPLLADLKTPVLTSPEAALRAAIKG</sequence>
<dbReference type="EMBL" id="CYTW01000007">
    <property type="protein sequence ID" value="CUK14576.1"/>
    <property type="molecule type" value="Genomic_DNA"/>
</dbReference>
<evidence type="ECO:0008006" key="3">
    <source>
        <dbReference type="Google" id="ProtNLM"/>
    </source>
</evidence>
<protein>
    <recommendedName>
        <fullName evidence="3">Asp/Glu/Hydantoin racemase</fullName>
    </recommendedName>
</protein>
<evidence type="ECO:0000313" key="2">
    <source>
        <dbReference type="Proteomes" id="UP000051870"/>
    </source>
</evidence>
<name>A0A0P1IIB0_9RHOB</name>
<gene>
    <name evidence="1" type="ORF">PH7735_03936</name>
</gene>
<accession>A0A0P1IIB0</accession>
<evidence type="ECO:0000313" key="1">
    <source>
        <dbReference type="EMBL" id="CUK14576.1"/>
    </source>
</evidence>
<proteinExistence type="predicted"/>
<keyword evidence="2" id="KW-1185">Reference proteome</keyword>